<name>A0A0C1C2B0_9BACT</name>
<evidence type="ECO:0000313" key="1">
    <source>
        <dbReference type="EMBL" id="KIA77726.1"/>
    </source>
</evidence>
<reference evidence="1 2" key="1">
    <citation type="journal article" date="2014" name="Mol. Biol. Evol.">
        <title>Massive expansion of Ubiquitination-related gene families within the Chlamydiae.</title>
        <authorList>
            <person name="Domman D."/>
            <person name="Collingro A."/>
            <person name="Lagkouvardos I."/>
            <person name="Gehre L."/>
            <person name="Weinmaier T."/>
            <person name="Rattei T."/>
            <person name="Subtil A."/>
            <person name="Horn M."/>
        </authorList>
    </citation>
    <scope>NUCLEOTIDE SEQUENCE [LARGE SCALE GENOMIC DNA]</scope>
    <source>
        <strain evidence="1 2">OEW1</strain>
    </source>
</reference>
<evidence type="ECO:0000313" key="2">
    <source>
        <dbReference type="Proteomes" id="UP000031307"/>
    </source>
</evidence>
<comment type="caution">
    <text evidence="1">The sequence shown here is derived from an EMBL/GenBank/DDBJ whole genome shotgun (WGS) entry which is preliminary data.</text>
</comment>
<dbReference type="EMBL" id="JSAM01000064">
    <property type="protein sequence ID" value="KIA77726.1"/>
    <property type="molecule type" value="Genomic_DNA"/>
</dbReference>
<sequence length="238" mass="26639">MKNFIKIIYGIVFFLTGVCNGMENIEKIMPFAKIVATTSQQRSAGAAKHMMIMDGFPINEDLAVSFARGLQLDPHVYQFLEKIQIDEKGMISIDGEGKLEGYGLNLDGIARGERVKCRVCHPNGSILTEASYIPKPIRKKSKEKTFSIEAELLGVFPTTYFFKCKGLEEGEILKIRSTCVQEVLETDVIYHEAQPIRIAPDLENKRGGISLVQIIRANGDKLGLRLKWGNMLLDEAQD</sequence>
<protein>
    <submittedName>
        <fullName evidence="1">Uncharacterized protein</fullName>
    </submittedName>
</protein>
<accession>A0A0C1C2B0</accession>
<dbReference type="Proteomes" id="UP000031307">
    <property type="component" value="Unassembled WGS sequence"/>
</dbReference>
<gene>
    <name evidence="1" type="ORF">DB43_FU00020</name>
</gene>
<dbReference type="AlphaFoldDB" id="A0A0C1C2B0"/>
<proteinExistence type="predicted"/>
<dbReference type="PATRIC" id="fig|83552.4.peg.1071"/>
<organism evidence="1 2">
    <name type="scientific">Parachlamydia acanthamoebae</name>
    <dbReference type="NCBI Taxonomy" id="83552"/>
    <lineage>
        <taxon>Bacteria</taxon>
        <taxon>Pseudomonadati</taxon>
        <taxon>Chlamydiota</taxon>
        <taxon>Chlamydiia</taxon>
        <taxon>Parachlamydiales</taxon>
        <taxon>Parachlamydiaceae</taxon>
        <taxon>Parachlamydia</taxon>
    </lineage>
</organism>